<dbReference type="AlphaFoldDB" id="A0A0V0R9Q4"/>
<feature type="active site" evidence="12">
    <location>
        <position position="195"/>
    </location>
</feature>
<evidence type="ECO:0000256" key="4">
    <source>
        <dbReference type="ARBA" id="ARBA00022723"/>
    </source>
</evidence>
<dbReference type="OrthoDB" id="312500at2759"/>
<feature type="active site" description="Proton donor" evidence="12">
    <location>
        <position position="276"/>
    </location>
</feature>
<evidence type="ECO:0000256" key="2">
    <source>
        <dbReference type="ARBA" id="ARBA00022670"/>
    </source>
</evidence>
<dbReference type="InterPro" id="IPR032456">
    <property type="entry name" value="Peptidase_M48_N"/>
</dbReference>
<feature type="binding site" evidence="13">
    <location>
        <position position="194"/>
    </location>
    <ligand>
        <name>Zn(2+)</name>
        <dbReference type="ChEBI" id="CHEBI:29105"/>
        <note>catalytic</note>
    </ligand>
</feature>
<comment type="caution">
    <text evidence="14">Lacks conserved residue(s) required for the propagation of feature annotation.</text>
</comment>
<dbReference type="FunFam" id="3.30.2010.10:FF:000002">
    <property type="entry name" value="CAAX prenyl protease"/>
    <property type="match status" value="1"/>
</dbReference>
<keyword evidence="7 13" id="KW-0862">Zinc</keyword>
<feature type="domain" description="Peptidase M48" evidence="15">
    <location>
        <begin position="127"/>
        <end position="328"/>
    </location>
</feature>
<dbReference type="GO" id="GO:0071586">
    <property type="term" value="P:CAAX-box protein processing"/>
    <property type="evidence" value="ECO:0007669"/>
    <property type="project" value="UniProtKB-UniRule"/>
</dbReference>
<evidence type="ECO:0000256" key="13">
    <source>
        <dbReference type="PIRSR" id="PIRSR627057-2"/>
    </source>
</evidence>
<dbReference type="Pfam" id="PF01435">
    <property type="entry name" value="Peptidase_M48"/>
    <property type="match status" value="1"/>
</dbReference>
<feature type="domain" description="CAAX prenyl protease 1 N-terminal" evidence="16">
    <location>
        <begin position="9"/>
        <end position="118"/>
    </location>
</feature>
<comment type="caution">
    <text evidence="17">The sequence shown here is derived from an EMBL/GenBank/DDBJ whole genome shotgun (WGS) entry which is preliminary data.</text>
</comment>
<keyword evidence="8 14" id="KW-1133">Transmembrane helix</keyword>
<keyword evidence="5 14" id="KW-0378">Hydrolase</keyword>
<protein>
    <recommendedName>
        <fullName evidence="14">CAAX prenyl protease</fullName>
        <ecNumber evidence="14">3.4.24.84</ecNumber>
    </recommendedName>
</protein>
<keyword evidence="10 14" id="KW-0472">Membrane</keyword>
<evidence type="ECO:0000256" key="1">
    <source>
        <dbReference type="ARBA" id="ARBA00004477"/>
    </source>
</evidence>
<evidence type="ECO:0000256" key="11">
    <source>
        <dbReference type="ARBA" id="ARBA00044456"/>
    </source>
</evidence>
<sequence length="346" mass="41387">MPPSIKKLNIFNEEQYIQQQAYSFDQLSFRMYILSLNTAIEVIQMATLIMSQIWDSVPIVFPFIDITSEFQRGIFYICLESLKKWFIDIPIQLYETFVLQERYGLNTKTLKQYFQDPMFHQFQEVPQGELYEEIIKMTKKINFPLKKIYIIDQSKRSNHSNAYFFGFGSNKRIVLYDTLFQKMTNNEILAVIGHELGHWYYNHQQWNFLFFGFKMSILFFIFQSFLQTESIFLSFGFKESSTFIGSALFYNLFSPINSILELIQLQISRRFEQTADIFACELNLGQHLKTALIKLQCENASYLLPDKWYAWYNFSHPTLFQRIKNIKEYLAYNTIKKAKWEQITRD</sequence>
<evidence type="ECO:0000259" key="16">
    <source>
        <dbReference type="Pfam" id="PF16491"/>
    </source>
</evidence>
<dbReference type="InParanoid" id="A0A0V0R9Q4"/>
<dbReference type="Gene3D" id="3.30.2010.10">
    <property type="entry name" value="Metalloproteases ('zincins'), catalytic domain"/>
    <property type="match status" value="1"/>
</dbReference>
<evidence type="ECO:0000256" key="5">
    <source>
        <dbReference type="ARBA" id="ARBA00022801"/>
    </source>
</evidence>
<comment type="function">
    <text evidence="14">Proteolytically removes the C-terminal three residues of farnesylated proteins.</text>
</comment>
<evidence type="ECO:0000259" key="15">
    <source>
        <dbReference type="Pfam" id="PF01435"/>
    </source>
</evidence>
<dbReference type="InterPro" id="IPR001915">
    <property type="entry name" value="Peptidase_M48"/>
</dbReference>
<dbReference type="Proteomes" id="UP000054937">
    <property type="component" value="Unassembled WGS sequence"/>
</dbReference>
<dbReference type="InterPro" id="IPR027057">
    <property type="entry name" value="CAXX_Prtase_1"/>
</dbReference>
<dbReference type="PANTHER" id="PTHR10120">
    <property type="entry name" value="CAAX PRENYL PROTEASE 1"/>
    <property type="match status" value="1"/>
</dbReference>
<organism evidence="17 18">
    <name type="scientific">Pseudocohnilembus persalinus</name>
    <name type="common">Ciliate</name>
    <dbReference type="NCBI Taxonomy" id="266149"/>
    <lineage>
        <taxon>Eukaryota</taxon>
        <taxon>Sar</taxon>
        <taxon>Alveolata</taxon>
        <taxon>Ciliophora</taxon>
        <taxon>Intramacronucleata</taxon>
        <taxon>Oligohymenophorea</taxon>
        <taxon>Scuticociliatia</taxon>
        <taxon>Philasterida</taxon>
        <taxon>Pseudocohnilembidae</taxon>
        <taxon>Pseudocohnilembus</taxon>
    </lineage>
</organism>
<evidence type="ECO:0000256" key="10">
    <source>
        <dbReference type="ARBA" id="ARBA00023136"/>
    </source>
</evidence>
<comment type="subcellular location">
    <subcellularLocation>
        <location evidence="1 14">Endoplasmic reticulum membrane</location>
        <topology evidence="1 14">Multi-pass membrane protein</topology>
    </subcellularLocation>
</comment>
<keyword evidence="6 14" id="KW-0256">Endoplasmic reticulum</keyword>
<keyword evidence="4 13" id="KW-0479">Metal-binding</keyword>
<accession>A0A0V0R9Q4</accession>
<evidence type="ECO:0000256" key="14">
    <source>
        <dbReference type="RuleBase" id="RU366005"/>
    </source>
</evidence>
<evidence type="ECO:0000313" key="18">
    <source>
        <dbReference type="Proteomes" id="UP000054937"/>
    </source>
</evidence>
<dbReference type="GO" id="GO:0046872">
    <property type="term" value="F:metal ion binding"/>
    <property type="evidence" value="ECO:0007669"/>
    <property type="project" value="UniProtKB-UniRule"/>
</dbReference>
<reference evidence="17 18" key="1">
    <citation type="journal article" date="2015" name="Sci. Rep.">
        <title>Genome of the facultative scuticociliatosis pathogen Pseudocohnilembus persalinus provides insight into its virulence through horizontal gene transfer.</title>
        <authorList>
            <person name="Xiong J."/>
            <person name="Wang G."/>
            <person name="Cheng J."/>
            <person name="Tian M."/>
            <person name="Pan X."/>
            <person name="Warren A."/>
            <person name="Jiang C."/>
            <person name="Yuan D."/>
            <person name="Miao W."/>
        </authorList>
    </citation>
    <scope>NUCLEOTIDE SEQUENCE [LARGE SCALE GENOMIC DNA]</scope>
    <source>
        <strain evidence="17">36N120E</strain>
    </source>
</reference>
<feature type="binding site" evidence="13">
    <location>
        <position position="272"/>
    </location>
    <ligand>
        <name>Zn(2+)</name>
        <dbReference type="ChEBI" id="CHEBI:29105"/>
        <note>catalytic</note>
    </ligand>
</feature>
<evidence type="ECO:0000256" key="3">
    <source>
        <dbReference type="ARBA" id="ARBA00022692"/>
    </source>
</evidence>
<dbReference type="Pfam" id="PF16491">
    <property type="entry name" value="Peptidase_M48_N"/>
    <property type="match status" value="1"/>
</dbReference>
<dbReference type="EMBL" id="LDAU01000013">
    <property type="protein sequence ID" value="KRX10952.1"/>
    <property type="molecule type" value="Genomic_DNA"/>
</dbReference>
<feature type="binding site" evidence="13">
    <location>
        <position position="198"/>
    </location>
    <ligand>
        <name>Zn(2+)</name>
        <dbReference type="ChEBI" id="CHEBI:29105"/>
        <note>catalytic</note>
    </ligand>
</feature>
<comment type="cofactor">
    <cofactor evidence="13 14">
        <name>Zn(2+)</name>
        <dbReference type="ChEBI" id="CHEBI:29105"/>
    </cofactor>
    <text evidence="13 14">Binds 1 zinc ion per subunit.</text>
</comment>
<evidence type="ECO:0000256" key="12">
    <source>
        <dbReference type="PIRSR" id="PIRSR627057-1"/>
    </source>
</evidence>
<comment type="similarity">
    <text evidence="14">Belongs to the peptidase M48A family.</text>
</comment>
<dbReference type="OMA" id="FYPFLWG"/>
<keyword evidence="3 14" id="KW-0812">Transmembrane</keyword>
<evidence type="ECO:0000256" key="7">
    <source>
        <dbReference type="ARBA" id="ARBA00022833"/>
    </source>
</evidence>
<dbReference type="GO" id="GO:0005789">
    <property type="term" value="C:endoplasmic reticulum membrane"/>
    <property type="evidence" value="ECO:0007669"/>
    <property type="project" value="UniProtKB-SubCell"/>
</dbReference>
<keyword evidence="2 14" id="KW-0645">Protease</keyword>
<evidence type="ECO:0000313" key="17">
    <source>
        <dbReference type="EMBL" id="KRX10952.1"/>
    </source>
</evidence>
<dbReference type="CDD" id="cd07343">
    <property type="entry name" value="M48A_Zmpste24p_like"/>
    <property type="match status" value="1"/>
</dbReference>
<evidence type="ECO:0000256" key="8">
    <source>
        <dbReference type="ARBA" id="ARBA00022989"/>
    </source>
</evidence>
<dbReference type="GO" id="GO:0004222">
    <property type="term" value="F:metalloendopeptidase activity"/>
    <property type="evidence" value="ECO:0007669"/>
    <property type="project" value="UniProtKB-UniRule"/>
</dbReference>
<name>A0A0V0R9Q4_PSEPJ</name>
<comment type="catalytic activity">
    <reaction evidence="11 14">
        <text>Hydrolyzes the peptide bond -P2-(S-farnesyl or geranylgeranyl)C-P1'-P2'-P3'-COOH where P1' and P2' are amino acids with aliphatic side chains and P3' is any C-terminal residue.</text>
        <dbReference type="EC" id="3.4.24.84"/>
    </reaction>
</comment>
<gene>
    <name evidence="17" type="ORF">PPERSA_12076</name>
</gene>
<keyword evidence="18" id="KW-1185">Reference proteome</keyword>
<evidence type="ECO:0000256" key="9">
    <source>
        <dbReference type="ARBA" id="ARBA00023049"/>
    </source>
</evidence>
<proteinExistence type="inferred from homology"/>
<evidence type="ECO:0000256" key="6">
    <source>
        <dbReference type="ARBA" id="ARBA00022824"/>
    </source>
</evidence>
<feature type="transmembrane region" description="Helical" evidence="14">
    <location>
        <begin position="243"/>
        <end position="263"/>
    </location>
</feature>
<feature type="transmembrane region" description="Helical" evidence="14">
    <location>
        <begin position="206"/>
        <end position="223"/>
    </location>
</feature>
<keyword evidence="9 14" id="KW-0482">Metalloprotease</keyword>
<dbReference type="EC" id="3.4.24.84" evidence="14"/>